<evidence type="ECO:0000313" key="4">
    <source>
        <dbReference type="EMBL" id="PWU97036.1"/>
    </source>
</evidence>
<evidence type="ECO:0000313" key="5">
    <source>
        <dbReference type="Proteomes" id="UP000246121"/>
    </source>
</evidence>
<dbReference type="VEuPathDB" id="TriTrypDB:TCSYLVIO_004138"/>
<dbReference type="Proteomes" id="UP000246121">
    <property type="component" value="Unassembled WGS sequence"/>
</dbReference>
<dbReference type="VEuPathDB" id="TriTrypDB:Tc_MARK_2884"/>
<dbReference type="VEuPathDB" id="TriTrypDB:TcYC6_0052570"/>
<dbReference type="VEuPathDB" id="TriTrypDB:TcCLB.506221.100"/>
<evidence type="ECO:0000256" key="2">
    <source>
        <dbReference type="ARBA" id="ARBA00022737"/>
    </source>
</evidence>
<evidence type="ECO:0000256" key="3">
    <source>
        <dbReference type="SAM" id="MobiDB-lite"/>
    </source>
</evidence>
<dbReference type="Gene3D" id="2.130.10.10">
    <property type="entry name" value="YVTN repeat-like/Quinoprotein amine dehydrogenase"/>
    <property type="match status" value="1"/>
</dbReference>
<dbReference type="InterPro" id="IPR036322">
    <property type="entry name" value="WD40_repeat_dom_sf"/>
</dbReference>
<proteinExistence type="predicted"/>
<accession>A0A2V2VMT9</accession>
<comment type="caution">
    <text evidence="4">The sequence shown here is derived from an EMBL/GenBank/DDBJ whole genome shotgun (WGS) entry which is preliminary data.</text>
</comment>
<dbReference type="VEuPathDB" id="TriTrypDB:C3747_12g426"/>
<feature type="compositionally biased region" description="Polar residues" evidence="3">
    <location>
        <begin position="53"/>
        <end position="63"/>
    </location>
</feature>
<dbReference type="InterPro" id="IPR000009">
    <property type="entry name" value="PP2A_PR55"/>
</dbReference>
<dbReference type="VEuPathDB" id="TriTrypDB:ECC02_003682"/>
<dbReference type="VEuPathDB" id="TriTrypDB:TCDM_05070"/>
<evidence type="ECO:0008006" key="6">
    <source>
        <dbReference type="Google" id="ProtNLM"/>
    </source>
</evidence>
<keyword evidence="1" id="KW-0853">WD repeat</keyword>
<sequence length="732" mass="80037">MKEEECGKMAEQDGASSPSPDFQIEALSSCCLSRAGSEAPHRTRESLVPSPRSCHSSCAGSEGSQRHRRGHSLRNPPGATPRGDDRTTEFDDAVGEGVAGVSDNNGRVKKFGGWVNNTSSFYIGNHGGKMNLISKADRHFARSKEASEMEMALYHSVPFAGGSFTLLQKLHYPFDVPETLINLSTRSSVQEGIVENAEYEATGELQATNGVENGATRSVVRNDIETIESCVSAMTMCMMPDPVYGAPVLALCVGDANGRVNYSELDVCHTRSAESLSLNAQKSKSNATIGSSSQTDPDLIGYDASLPSDHSFLYHDSAGFHRPPLRSHGHQAYVREMDCLTSVTISQAVKSVCFLTTQDSPHTVSYLTANERDIKLFRVQREGFTPFHAFPSMEAVVGRRHIQARYFPPFSPPSIILPVRVFSGCHLNVIQDLCVCPDVHSFLSADDLQVFLWNLESCELSKGMCVTDCRPLSGRMDEVEELVTSIAFSPTHSSIFLVSRSSGFLGIGDLRQSISGSQCQYTTSIRVTEDAAFPIPEQYSDILCSISGAKFLGPQHVVTRDYLSLKLWDLRRPDAPCSVAHVMSYVSPYLDVLYENDAIFDRFPIAVDHVSGTVVTGLYDGAAAVWQPLHKGRAAEKDLLAYYRVDPQALLCEVENGGRTNVEELSASLERDWKTPAAREIGEMPLLNVLPTPVAKKVTCASVADGGERFALTCKDGRCLFIFERKAFCDVS</sequence>
<feature type="region of interest" description="Disordered" evidence="3">
    <location>
        <begin position="34"/>
        <end position="90"/>
    </location>
</feature>
<name>A0A2V2VMT9_TRYCR</name>
<dbReference type="PRINTS" id="PR00600">
    <property type="entry name" value="PP2APR55"/>
</dbReference>
<feature type="compositionally biased region" description="Basic and acidic residues" evidence="3">
    <location>
        <begin position="1"/>
        <end position="11"/>
    </location>
</feature>
<dbReference type="InterPro" id="IPR015943">
    <property type="entry name" value="WD40/YVTN_repeat-like_dom_sf"/>
</dbReference>
<dbReference type="GO" id="GO:0000159">
    <property type="term" value="C:protein phosphatase type 2A complex"/>
    <property type="evidence" value="ECO:0007669"/>
    <property type="project" value="InterPro"/>
</dbReference>
<dbReference type="VEuPathDB" id="TriTrypDB:TcG_00191"/>
<dbReference type="VEuPathDB" id="TriTrypDB:TcBrA4_0103640"/>
<dbReference type="PANTHER" id="PTHR11871">
    <property type="entry name" value="PROTEIN PHOSPHATASE PP2A REGULATORY SUBUNIT B"/>
    <property type="match status" value="1"/>
</dbReference>
<dbReference type="VEuPathDB" id="TriTrypDB:BCY84_18329"/>
<dbReference type="AlphaFoldDB" id="A0A2V2VMT9"/>
<dbReference type="VEuPathDB" id="TriTrypDB:TcCLB.511717.20"/>
<evidence type="ECO:0000256" key="1">
    <source>
        <dbReference type="ARBA" id="ARBA00022574"/>
    </source>
</evidence>
<dbReference type="SUPFAM" id="SSF50978">
    <property type="entry name" value="WD40 repeat-like"/>
    <property type="match status" value="1"/>
</dbReference>
<feature type="region of interest" description="Disordered" evidence="3">
    <location>
        <begin position="1"/>
        <end position="21"/>
    </location>
</feature>
<reference evidence="4 5" key="1">
    <citation type="journal article" date="2018" name="Microb. Genom.">
        <title>Expanding an expanded genome: long-read sequencing of Trypanosoma cruzi.</title>
        <authorList>
            <person name="Berna L."/>
            <person name="Rodriguez M."/>
            <person name="Chiribao M.L."/>
            <person name="Parodi-Talice A."/>
            <person name="Pita S."/>
            <person name="Rijo G."/>
            <person name="Alvarez-Valin F."/>
            <person name="Robello C."/>
        </authorList>
    </citation>
    <scope>NUCLEOTIDE SEQUENCE [LARGE SCALE GENOMIC DNA]</scope>
    <source>
        <strain evidence="4 5">Dm28c</strain>
    </source>
</reference>
<dbReference type="GO" id="GO:0019888">
    <property type="term" value="F:protein phosphatase regulator activity"/>
    <property type="evidence" value="ECO:0007669"/>
    <property type="project" value="InterPro"/>
</dbReference>
<dbReference type="EMBL" id="PRFA01000017">
    <property type="protein sequence ID" value="PWU97036.1"/>
    <property type="molecule type" value="Genomic_DNA"/>
</dbReference>
<protein>
    <recommendedName>
        <fullName evidence="6">Serine/threonine-protein phosphatase 2A 55 kDa regulatory subunit B</fullName>
    </recommendedName>
</protein>
<keyword evidence="2" id="KW-0677">Repeat</keyword>
<dbReference type="VEuPathDB" id="TriTrypDB:C4B63_17g256"/>
<organism evidence="4 5">
    <name type="scientific">Trypanosoma cruzi</name>
    <dbReference type="NCBI Taxonomy" id="5693"/>
    <lineage>
        <taxon>Eukaryota</taxon>
        <taxon>Discoba</taxon>
        <taxon>Euglenozoa</taxon>
        <taxon>Kinetoplastea</taxon>
        <taxon>Metakinetoplastina</taxon>
        <taxon>Trypanosomatida</taxon>
        <taxon>Trypanosomatidae</taxon>
        <taxon>Trypanosoma</taxon>
        <taxon>Schizotrypanum</taxon>
    </lineage>
</organism>
<gene>
    <name evidence="4" type="ORF">C4B63_17g256</name>
</gene>
<dbReference type="VEuPathDB" id="TriTrypDB:TcCL_NonESM01011"/>